<feature type="transmembrane region" description="Helical" evidence="7">
    <location>
        <begin position="225"/>
        <end position="247"/>
    </location>
</feature>
<reference evidence="8" key="1">
    <citation type="submission" date="2023-05" db="EMBL/GenBank/DDBJ databases">
        <authorList>
            <person name="Huff M."/>
        </authorList>
    </citation>
    <scope>NUCLEOTIDE SEQUENCE</scope>
</reference>
<evidence type="ECO:0000313" key="8">
    <source>
        <dbReference type="EMBL" id="CAI9763070.1"/>
    </source>
</evidence>
<name>A0AAD1Z5I3_9LAMI</name>
<dbReference type="GO" id="GO:0022857">
    <property type="term" value="F:transmembrane transporter activity"/>
    <property type="evidence" value="ECO:0007669"/>
    <property type="project" value="InterPro"/>
</dbReference>
<feature type="transmembrane region" description="Helical" evidence="7">
    <location>
        <begin position="191"/>
        <end position="213"/>
    </location>
</feature>
<accession>A0AAD1Z5I3</accession>
<evidence type="ECO:0000256" key="7">
    <source>
        <dbReference type="SAM" id="Phobius"/>
    </source>
</evidence>
<dbReference type="InterPro" id="IPR006043">
    <property type="entry name" value="NCS2"/>
</dbReference>
<evidence type="ECO:0000256" key="6">
    <source>
        <dbReference type="SAM" id="MobiDB-lite"/>
    </source>
</evidence>
<comment type="similarity">
    <text evidence="2">Belongs to the nucleobase:cation symporter-2 (NCS2) (TC 2.A.40) family.</text>
</comment>
<evidence type="ECO:0000313" key="9">
    <source>
        <dbReference type="Proteomes" id="UP000834106"/>
    </source>
</evidence>
<keyword evidence="5 7" id="KW-0472">Membrane</keyword>
<keyword evidence="9" id="KW-1185">Reference proteome</keyword>
<feature type="transmembrane region" description="Helical" evidence="7">
    <location>
        <begin position="369"/>
        <end position="390"/>
    </location>
</feature>
<feature type="transmembrane region" description="Helical" evidence="7">
    <location>
        <begin position="462"/>
        <end position="483"/>
    </location>
</feature>
<dbReference type="Pfam" id="PF00860">
    <property type="entry name" value="Xan_ur_permease"/>
    <property type="match status" value="1"/>
</dbReference>
<organism evidence="8 9">
    <name type="scientific">Fraxinus pennsylvanica</name>
    <dbReference type="NCBI Taxonomy" id="56036"/>
    <lineage>
        <taxon>Eukaryota</taxon>
        <taxon>Viridiplantae</taxon>
        <taxon>Streptophyta</taxon>
        <taxon>Embryophyta</taxon>
        <taxon>Tracheophyta</taxon>
        <taxon>Spermatophyta</taxon>
        <taxon>Magnoliopsida</taxon>
        <taxon>eudicotyledons</taxon>
        <taxon>Gunneridae</taxon>
        <taxon>Pentapetalae</taxon>
        <taxon>asterids</taxon>
        <taxon>lamiids</taxon>
        <taxon>Lamiales</taxon>
        <taxon>Oleaceae</taxon>
        <taxon>Oleeae</taxon>
        <taxon>Fraxinus</taxon>
    </lineage>
</organism>
<proteinExistence type="inferred from homology"/>
<protein>
    <submittedName>
        <fullName evidence="8">Uncharacterized protein</fullName>
    </submittedName>
</protein>
<feature type="compositionally biased region" description="Low complexity" evidence="6">
    <location>
        <begin position="1"/>
        <end position="15"/>
    </location>
</feature>
<evidence type="ECO:0000256" key="4">
    <source>
        <dbReference type="ARBA" id="ARBA00022989"/>
    </source>
</evidence>
<dbReference type="Proteomes" id="UP000834106">
    <property type="component" value="Chromosome 6"/>
</dbReference>
<dbReference type="GO" id="GO:0016020">
    <property type="term" value="C:membrane"/>
    <property type="evidence" value="ECO:0007669"/>
    <property type="project" value="UniProtKB-SubCell"/>
</dbReference>
<gene>
    <name evidence="8" type="ORF">FPE_LOCUS10500</name>
</gene>
<dbReference type="EMBL" id="OU503041">
    <property type="protein sequence ID" value="CAI9763070.1"/>
    <property type="molecule type" value="Genomic_DNA"/>
</dbReference>
<feature type="transmembrane region" description="Helical" evidence="7">
    <location>
        <begin position="396"/>
        <end position="414"/>
    </location>
</feature>
<feature type="region of interest" description="Disordered" evidence="6">
    <location>
        <begin position="1"/>
        <end position="20"/>
    </location>
</feature>
<comment type="subcellular location">
    <subcellularLocation>
        <location evidence="1">Membrane</location>
        <topology evidence="1">Multi-pass membrane protein</topology>
    </subcellularLocation>
</comment>
<feature type="transmembrane region" description="Helical" evidence="7">
    <location>
        <begin position="102"/>
        <end position="119"/>
    </location>
</feature>
<sequence length="532" mass="58395">MAQSGNNAAAANQPEQPQPHPVLEQLTGVQYCINSPPPLLEAIFLGFQHYILSLGSIVLIPSMTVPQMGGSDKEKAKVIQTLLFVSGVNTLFHSLFGTRLPVVIGGSHAFLIPVTTILRSRRYQMIHQSEERFAQTMREIQGALIITSCFQMIIGFIGLWRNIVRLFSPLSMVPLVFFTGLGLYHLGFPLIANCVEVGIPELVFMIIISQYLPRFIKLKRPLCDRFAVLFSVAIVWIYTGILTWSGAYHKPSKDSCRTDRSGLISGAPWIYVPSPFQWGPPTFRAGEIFATVMASFVASTESTGVYLAAARYGSATPVPPSVISRGIGWLGVGTLLNGLFGSVTGATATAENAGLLALTKAGSRRVVQISAAFMIFFSFLGKFGAVFAAIPLPIMAGIYCICFGYVASAGLGFLQFCNLNNFRTKLVLGFSVFLGLSLSQYFREYRLHSTTGPIHTHATWFNDILCVLFMSQATVAALIALVLDCSLPHGSDGAHKDNGAYWWERFMVYNKDVRNNEFYKLPGQLNKFFPAF</sequence>
<dbReference type="PANTHER" id="PTHR11119">
    <property type="entry name" value="XANTHINE-URACIL / VITAMIN C PERMEASE FAMILY MEMBER"/>
    <property type="match status" value="1"/>
</dbReference>
<keyword evidence="4 7" id="KW-1133">Transmembrane helix</keyword>
<evidence type="ECO:0000256" key="5">
    <source>
        <dbReference type="ARBA" id="ARBA00023136"/>
    </source>
</evidence>
<feature type="transmembrane region" description="Helical" evidence="7">
    <location>
        <begin position="140"/>
        <end position="160"/>
    </location>
</feature>
<evidence type="ECO:0000256" key="2">
    <source>
        <dbReference type="ARBA" id="ARBA00008821"/>
    </source>
</evidence>
<feature type="transmembrane region" description="Helical" evidence="7">
    <location>
        <begin position="47"/>
        <end position="66"/>
    </location>
</feature>
<dbReference type="AlphaFoldDB" id="A0AAD1Z5I3"/>
<evidence type="ECO:0000256" key="1">
    <source>
        <dbReference type="ARBA" id="ARBA00004141"/>
    </source>
</evidence>
<dbReference type="NCBIfam" id="NF037981">
    <property type="entry name" value="NCS2_1"/>
    <property type="match status" value="1"/>
</dbReference>
<keyword evidence="3 7" id="KW-0812">Transmembrane</keyword>
<evidence type="ECO:0000256" key="3">
    <source>
        <dbReference type="ARBA" id="ARBA00022692"/>
    </source>
</evidence>